<evidence type="ECO:0000256" key="1">
    <source>
        <dbReference type="ARBA" id="ARBA00022741"/>
    </source>
</evidence>
<keyword evidence="3" id="KW-0472">Membrane</keyword>
<keyword evidence="3" id="KW-0812">Transmembrane</keyword>
<dbReference type="InterPro" id="IPR000719">
    <property type="entry name" value="Prot_kinase_dom"/>
</dbReference>
<organism evidence="5 6">
    <name type="scientific">Lactuca sativa</name>
    <name type="common">Garden lettuce</name>
    <dbReference type="NCBI Taxonomy" id="4236"/>
    <lineage>
        <taxon>Eukaryota</taxon>
        <taxon>Viridiplantae</taxon>
        <taxon>Streptophyta</taxon>
        <taxon>Embryophyta</taxon>
        <taxon>Tracheophyta</taxon>
        <taxon>Spermatophyta</taxon>
        <taxon>Magnoliopsida</taxon>
        <taxon>eudicotyledons</taxon>
        <taxon>Gunneridae</taxon>
        <taxon>Pentapetalae</taxon>
        <taxon>asterids</taxon>
        <taxon>campanulids</taxon>
        <taxon>Asterales</taxon>
        <taxon>Asteraceae</taxon>
        <taxon>Cichorioideae</taxon>
        <taxon>Cichorieae</taxon>
        <taxon>Lactucinae</taxon>
        <taxon>Lactuca</taxon>
    </lineage>
</organism>
<dbReference type="EMBL" id="NBSK02000004">
    <property type="protein sequence ID" value="KAJ0214795.1"/>
    <property type="molecule type" value="Genomic_DNA"/>
</dbReference>
<name>A0A9R1XHF8_LACSA</name>
<accession>A0A9R1XHF8</accession>
<proteinExistence type="predicted"/>
<dbReference type="InterPro" id="IPR011009">
    <property type="entry name" value="Kinase-like_dom_sf"/>
</dbReference>
<comment type="caution">
    <text evidence="5">The sequence shown here is derived from an EMBL/GenBank/DDBJ whole genome shotgun (WGS) entry which is preliminary data.</text>
</comment>
<gene>
    <name evidence="5" type="ORF">LSAT_V11C400183100</name>
</gene>
<dbReference type="Proteomes" id="UP000235145">
    <property type="component" value="Unassembled WGS sequence"/>
</dbReference>
<dbReference type="PANTHER" id="PTHR27001">
    <property type="entry name" value="OS01G0253100 PROTEIN"/>
    <property type="match status" value="1"/>
</dbReference>
<keyword evidence="3" id="KW-1133">Transmembrane helix</keyword>
<dbReference type="Gene3D" id="1.10.510.10">
    <property type="entry name" value="Transferase(Phosphotransferase) domain 1"/>
    <property type="match status" value="1"/>
</dbReference>
<dbReference type="FunFam" id="3.30.200.20:FF:000521">
    <property type="entry name" value="Protein kinase superfamily protein"/>
    <property type="match status" value="1"/>
</dbReference>
<evidence type="ECO:0000313" key="5">
    <source>
        <dbReference type="EMBL" id="KAJ0214795.1"/>
    </source>
</evidence>
<dbReference type="Pfam" id="PF00069">
    <property type="entry name" value="Pkinase"/>
    <property type="match status" value="1"/>
</dbReference>
<dbReference type="GO" id="GO:0005886">
    <property type="term" value="C:plasma membrane"/>
    <property type="evidence" value="ECO:0000318"/>
    <property type="project" value="GO_Central"/>
</dbReference>
<feature type="domain" description="Protein kinase" evidence="4">
    <location>
        <begin position="36"/>
        <end position="331"/>
    </location>
</feature>
<dbReference type="PROSITE" id="PS50011">
    <property type="entry name" value="PROTEIN_KINASE_DOM"/>
    <property type="match status" value="1"/>
</dbReference>
<reference evidence="5 6" key="1">
    <citation type="journal article" date="2017" name="Nat. Commun.">
        <title>Genome assembly with in vitro proximity ligation data and whole-genome triplication in lettuce.</title>
        <authorList>
            <person name="Reyes-Chin-Wo S."/>
            <person name="Wang Z."/>
            <person name="Yang X."/>
            <person name="Kozik A."/>
            <person name="Arikit S."/>
            <person name="Song C."/>
            <person name="Xia L."/>
            <person name="Froenicke L."/>
            <person name="Lavelle D.O."/>
            <person name="Truco M.J."/>
            <person name="Xia R."/>
            <person name="Zhu S."/>
            <person name="Xu C."/>
            <person name="Xu H."/>
            <person name="Xu X."/>
            <person name="Cox K."/>
            <person name="Korf I."/>
            <person name="Meyers B.C."/>
            <person name="Michelmore R.W."/>
        </authorList>
    </citation>
    <scope>NUCLEOTIDE SEQUENCE [LARGE SCALE GENOMIC DNA]</scope>
    <source>
        <strain evidence="6">cv. Salinas</strain>
        <tissue evidence="5">Seedlings</tissue>
    </source>
</reference>
<keyword evidence="2" id="KW-0067">ATP-binding</keyword>
<dbReference type="Gene3D" id="3.30.200.20">
    <property type="entry name" value="Phosphorylase Kinase, domain 1"/>
    <property type="match status" value="1"/>
</dbReference>
<dbReference type="PANTHER" id="PTHR27001:SF20">
    <property type="entry name" value="PROTEIN KINASE SUPERFAMILY PROTEIN"/>
    <property type="match status" value="1"/>
</dbReference>
<evidence type="ECO:0000256" key="2">
    <source>
        <dbReference type="ARBA" id="ARBA00022840"/>
    </source>
</evidence>
<dbReference type="GO" id="GO:0005524">
    <property type="term" value="F:ATP binding"/>
    <property type="evidence" value="ECO:0007669"/>
    <property type="project" value="UniProtKB-KW"/>
</dbReference>
<keyword evidence="1" id="KW-0547">Nucleotide-binding</keyword>
<dbReference type="GO" id="GO:0004672">
    <property type="term" value="F:protein kinase activity"/>
    <property type="evidence" value="ECO:0000318"/>
    <property type="project" value="GO_Central"/>
</dbReference>
<dbReference type="GO" id="GO:0007165">
    <property type="term" value="P:signal transduction"/>
    <property type="evidence" value="ECO:0000318"/>
    <property type="project" value="GO_Central"/>
</dbReference>
<evidence type="ECO:0000313" key="6">
    <source>
        <dbReference type="Proteomes" id="UP000235145"/>
    </source>
</evidence>
<evidence type="ECO:0000259" key="4">
    <source>
        <dbReference type="PROSITE" id="PS50011"/>
    </source>
</evidence>
<keyword evidence="6" id="KW-1185">Reference proteome</keyword>
<feature type="transmembrane region" description="Helical" evidence="3">
    <location>
        <begin position="107"/>
        <end position="128"/>
    </location>
</feature>
<protein>
    <recommendedName>
        <fullName evidence="4">Protein kinase domain-containing protein</fullName>
    </recommendedName>
</protein>
<sequence>MNDGLFFKIKLLLRSRTVPVIFLRRFSYKTIKRATNDFSRVITTSSNGTSYKARFEGDHAAVVKEIHLIDQEDDFFYREVQLLGRLNHRHVVSLTGFSVGQKKYPTLFLILYQINQFAFVSLITTFYFSSRFRFLIFENVENGSLKEHLNDPLRTPLNWRIRLKIAVGVAAALEYLHFFCDPPVYHVSISSNTIMLDENFDAKLSDVGLLGSGSDQVMAWRTSSSNETNGQVYGNIMYQLGLLILELITGQSSEKTGPDLIQWIEESCFPTSMDNMIDPDLGNNYDSRELKGLLAVARFCIKSVDKPNAYNYTPQIYRYLQRKVSIHTAWR</sequence>
<dbReference type="SUPFAM" id="SSF56112">
    <property type="entry name" value="Protein kinase-like (PK-like)"/>
    <property type="match status" value="1"/>
</dbReference>
<dbReference type="AlphaFoldDB" id="A0A9R1XHF8"/>
<evidence type="ECO:0000256" key="3">
    <source>
        <dbReference type="SAM" id="Phobius"/>
    </source>
</evidence>